<reference evidence="2" key="1">
    <citation type="submission" date="2020-10" db="EMBL/GenBank/DDBJ databases">
        <title>Taxonomic study of unclassified bacteria belonging to the class Ktedonobacteria.</title>
        <authorList>
            <person name="Yabe S."/>
            <person name="Wang C.M."/>
            <person name="Zheng Y."/>
            <person name="Sakai Y."/>
            <person name="Cavaletti L."/>
            <person name="Monciardini P."/>
            <person name="Donadio S."/>
        </authorList>
    </citation>
    <scope>NUCLEOTIDE SEQUENCE</scope>
    <source>
        <strain evidence="2">ID150040</strain>
    </source>
</reference>
<name>A0A8J3J290_9CHLR</name>
<sequence>MATLTVTRVTHSCVLLDIAGTKILTDPWFSEKTGYLRGEPLAFTPQELPLLDAVLVSHGHYDHYDMQAFQAYPDKSVPVLVKRGIAAAARKVGFHTVIELDPWETAEVGNLTITATPAEHGVPENTYVVQSSDFTIFFGADTLLIPQLREVATRFPRIDLALLAVNGLQIRPAFNRQVVMNAQEATELAELLRPRVAVPMHYTFTAGALRDRLLLKYTGTAAQFAQEMAQRIPTTAVHILEPGEPLEITSLA</sequence>
<evidence type="ECO:0000313" key="2">
    <source>
        <dbReference type="EMBL" id="GHO99441.1"/>
    </source>
</evidence>
<dbReference type="RefSeq" id="WP_220210083.1">
    <property type="nucleotide sequence ID" value="NZ_BNJK01000002.1"/>
</dbReference>
<evidence type="ECO:0000259" key="1">
    <source>
        <dbReference type="SMART" id="SM00849"/>
    </source>
</evidence>
<gene>
    <name evidence="2" type="ORF">KSF_094890</name>
</gene>
<dbReference type="InterPro" id="IPR001279">
    <property type="entry name" value="Metallo-B-lactamas"/>
</dbReference>
<dbReference type="InterPro" id="IPR050114">
    <property type="entry name" value="UPF0173_UPF0282_UlaG_hydrolase"/>
</dbReference>
<organism evidence="2 3">
    <name type="scientific">Reticulibacter mediterranei</name>
    <dbReference type="NCBI Taxonomy" id="2778369"/>
    <lineage>
        <taxon>Bacteria</taxon>
        <taxon>Bacillati</taxon>
        <taxon>Chloroflexota</taxon>
        <taxon>Ktedonobacteria</taxon>
        <taxon>Ktedonobacterales</taxon>
        <taxon>Reticulibacteraceae</taxon>
        <taxon>Reticulibacter</taxon>
    </lineage>
</organism>
<dbReference type="PANTHER" id="PTHR43546">
    <property type="entry name" value="UPF0173 METAL-DEPENDENT HYDROLASE MJ1163-RELATED"/>
    <property type="match status" value="1"/>
</dbReference>
<dbReference type="Pfam" id="PF12706">
    <property type="entry name" value="Lactamase_B_2"/>
    <property type="match status" value="1"/>
</dbReference>
<dbReference type="SMART" id="SM00849">
    <property type="entry name" value="Lactamase_B"/>
    <property type="match status" value="1"/>
</dbReference>
<dbReference type="EMBL" id="BNJK01000002">
    <property type="protein sequence ID" value="GHO99441.1"/>
    <property type="molecule type" value="Genomic_DNA"/>
</dbReference>
<keyword evidence="3" id="KW-1185">Reference proteome</keyword>
<feature type="domain" description="Metallo-beta-lactamase" evidence="1">
    <location>
        <begin position="10"/>
        <end position="201"/>
    </location>
</feature>
<accession>A0A8J3J290</accession>
<dbReference type="Proteomes" id="UP000597444">
    <property type="component" value="Unassembled WGS sequence"/>
</dbReference>
<comment type="caution">
    <text evidence="2">The sequence shown here is derived from an EMBL/GenBank/DDBJ whole genome shotgun (WGS) entry which is preliminary data.</text>
</comment>
<dbReference type="Gene3D" id="3.60.15.10">
    <property type="entry name" value="Ribonuclease Z/Hydroxyacylglutathione hydrolase-like"/>
    <property type="match status" value="1"/>
</dbReference>
<dbReference type="InterPro" id="IPR036866">
    <property type="entry name" value="RibonucZ/Hydroxyglut_hydro"/>
</dbReference>
<proteinExistence type="predicted"/>
<dbReference type="SUPFAM" id="SSF56281">
    <property type="entry name" value="Metallo-hydrolase/oxidoreductase"/>
    <property type="match status" value="1"/>
</dbReference>
<evidence type="ECO:0000313" key="3">
    <source>
        <dbReference type="Proteomes" id="UP000597444"/>
    </source>
</evidence>
<protein>
    <recommendedName>
        <fullName evidence="1">Metallo-beta-lactamase domain-containing protein</fullName>
    </recommendedName>
</protein>
<dbReference type="AlphaFoldDB" id="A0A8J3J290"/>